<organism evidence="2 3">
    <name type="scientific">Sphingobium yanoikuyae</name>
    <name type="common">Sphingomonas yanoikuyae</name>
    <dbReference type="NCBI Taxonomy" id="13690"/>
    <lineage>
        <taxon>Bacteria</taxon>
        <taxon>Pseudomonadati</taxon>
        <taxon>Pseudomonadota</taxon>
        <taxon>Alphaproteobacteria</taxon>
        <taxon>Sphingomonadales</taxon>
        <taxon>Sphingomonadaceae</taxon>
        <taxon>Sphingobium</taxon>
    </lineage>
</organism>
<name>A0A3G2UMQ3_SPHYA</name>
<feature type="region of interest" description="Disordered" evidence="1">
    <location>
        <begin position="143"/>
        <end position="232"/>
    </location>
</feature>
<feature type="compositionally biased region" description="Low complexity" evidence="1">
    <location>
        <begin position="163"/>
        <end position="172"/>
    </location>
</feature>
<feature type="compositionally biased region" description="Acidic residues" evidence="1">
    <location>
        <begin position="186"/>
        <end position="201"/>
    </location>
</feature>
<feature type="compositionally biased region" description="Basic and acidic residues" evidence="1">
    <location>
        <begin position="212"/>
        <end position="227"/>
    </location>
</feature>
<sequence>MLIESIIKRQLGTKVTLLAGTYHFRANAEGKHVAEVEDERDIATLLAIKEGFRLADGSILSTAGDLPVIEGAYFIFRGPQDIEAFHDFVRAIPDMQAEPGELVLLIDKIAAGEANLDGFPLPDPRKVPVSPASLLAGVRAPTELSSPQAPANSIVPNQADSPGSDTGGLQDTGDGGAGAAGGAGSDTDEEEEDGDEEDEEQQAPPPPPPSGELDREALAKEYDELIGHRPNGRWSAEKIAAALAEHKAG</sequence>
<accession>A0A3G2UMQ3</accession>
<protein>
    <submittedName>
        <fullName evidence="2">Uncharacterized protein</fullName>
    </submittedName>
</protein>
<evidence type="ECO:0000256" key="1">
    <source>
        <dbReference type="SAM" id="MobiDB-lite"/>
    </source>
</evidence>
<evidence type="ECO:0000313" key="3">
    <source>
        <dbReference type="Proteomes" id="UP000280708"/>
    </source>
</evidence>
<feature type="compositionally biased region" description="Polar residues" evidence="1">
    <location>
        <begin position="143"/>
        <end position="161"/>
    </location>
</feature>
<evidence type="ECO:0000313" key="2">
    <source>
        <dbReference type="EMBL" id="AYO76437.1"/>
    </source>
</evidence>
<dbReference type="AlphaFoldDB" id="A0A3G2UMQ3"/>
<dbReference type="EMBL" id="CP033230">
    <property type="protein sequence ID" value="AYO76437.1"/>
    <property type="molecule type" value="Genomic_DNA"/>
</dbReference>
<reference evidence="2 3" key="1">
    <citation type="submission" date="2018-10" db="EMBL/GenBank/DDBJ databases">
        <title>Characterization and genome analysis of a novel bacterium Sphingobium yanoikuyae SJTF8 capable of degrading PAHs.</title>
        <authorList>
            <person name="Yin C."/>
            <person name="Xiong W."/>
            <person name="Liang R."/>
        </authorList>
    </citation>
    <scope>NUCLEOTIDE SEQUENCE [LARGE SCALE GENOMIC DNA]</scope>
    <source>
        <strain evidence="2 3">SJTF8</strain>
    </source>
</reference>
<proteinExistence type="predicted"/>
<gene>
    <name evidence="2" type="ORF">EBF16_05450</name>
</gene>
<feature type="compositionally biased region" description="Gly residues" evidence="1">
    <location>
        <begin position="173"/>
        <end position="184"/>
    </location>
</feature>
<dbReference type="RefSeq" id="WP_122129448.1">
    <property type="nucleotide sequence ID" value="NZ_CP033230.1"/>
</dbReference>
<dbReference type="Proteomes" id="UP000280708">
    <property type="component" value="Chromosome"/>
</dbReference>